<dbReference type="InterPro" id="IPR005025">
    <property type="entry name" value="FMN_Rdtase-like_dom"/>
</dbReference>
<gene>
    <name evidence="2" type="ORF">DDE23_01670</name>
</gene>
<keyword evidence="3" id="KW-1185">Reference proteome</keyword>
<accession>A0A2T7UWI5</accession>
<dbReference type="InterPro" id="IPR050712">
    <property type="entry name" value="NAD(P)H-dep_reductase"/>
</dbReference>
<reference evidence="2 3" key="1">
    <citation type="journal article" date="2011" name="Syst. Appl. Microbiol.">
        <title>Defluviimonas denitrificans gen. nov., sp. nov., and Pararhodobacter aggregans gen. nov., sp. nov., non-phototrophic Rhodobacteraceae from the biofilter of a marine aquaculture.</title>
        <authorList>
            <person name="Foesel B.U."/>
            <person name="Drake H.L."/>
            <person name="Schramm A."/>
        </authorList>
    </citation>
    <scope>NUCLEOTIDE SEQUENCE [LARGE SCALE GENOMIC DNA]</scope>
    <source>
        <strain evidence="2 3">D1-19</strain>
    </source>
</reference>
<protein>
    <recommendedName>
        <fullName evidence="1">NADPH-dependent FMN reductase-like domain-containing protein</fullName>
    </recommendedName>
</protein>
<evidence type="ECO:0000313" key="2">
    <source>
        <dbReference type="EMBL" id="PVE49140.1"/>
    </source>
</evidence>
<dbReference type="GO" id="GO:0005829">
    <property type="term" value="C:cytosol"/>
    <property type="evidence" value="ECO:0007669"/>
    <property type="project" value="TreeGrafter"/>
</dbReference>
<dbReference type="GO" id="GO:0016491">
    <property type="term" value="F:oxidoreductase activity"/>
    <property type="evidence" value="ECO:0007669"/>
    <property type="project" value="InterPro"/>
</dbReference>
<dbReference type="Pfam" id="PF03358">
    <property type="entry name" value="FMN_red"/>
    <property type="match status" value="1"/>
</dbReference>
<proteinExistence type="predicted"/>
<feature type="domain" description="NADPH-dependent FMN reductase-like" evidence="1">
    <location>
        <begin position="24"/>
        <end position="165"/>
    </location>
</feature>
<dbReference type="SUPFAM" id="SSF52218">
    <property type="entry name" value="Flavoproteins"/>
    <property type="match status" value="1"/>
</dbReference>
<evidence type="ECO:0000313" key="3">
    <source>
        <dbReference type="Proteomes" id="UP000244810"/>
    </source>
</evidence>
<dbReference type="GO" id="GO:0010181">
    <property type="term" value="F:FMN binding"/>
    <property type="evidence" value="ECO:0007669"/>
    <property type="project" value="TreeGrafter"/>
</dbReference>
<organism evidence="2 3">
    <name type="scientific">Pararhodobacter aggregans</name>
    <dbReference type="NCBI Taxonomy" id="404875"/>
    <lineage>
        <taxon>Bacteria</taxon>
        <taxon>Pseudomonadati</taxon>
        <taxon>Pseudomonadota</taxon>
        <taxon>Alphaproteobacteria</taxon>
        <taxon>Rhodobacterales</taxon>
        <taxon>Paracoccaceae</taxon>
        <taxon>Pararhodobacter</taxon>
    </lineage>
</organism>
<dbReference type="AlphaFoldDB" id="A0A2T7UWI5"/>
<name>A0A2T7UWI5_9RHOB</name>
<sequence length="204" mass="22037">MLPPTAARRVREVFVTGKRHLGIWEGSLRSASLSRAAARAVAGLAPGGFSVETLPNPGTLPLFDQDVMDRGLPESVAALLAAVTRCDAILIVTPEYNWSVPGALKNAIDWVSRAQPVPLAGKPVAIWSVSPGLLGGARVHESLRHVLHSQDMRIMAKPEVQIAQARAKLDVEAGRITDPQTEAFLRGHLEQFLRYSRQTALTEA</sequence>
<evidence type="ECO:0000259" key="1">
    <source>
        <dbReference type="Pfam" id="PF03358"/>
    </source>
</evidence>
<comment type="caution">
    <text evidence="2">The sequence shown here is derived from an EMBL/GenBank/DDBJ whole genome shotgun (WGS) entry which is preliminary data.</text>
</comment>
<dbReference type="Proteomes" id="UP000244810">
    <property type="component" value="Unassembled WGS sequence"/>
</dbReference>
<dbReference type="PANTHER" id="PTHR30543:SF21">
    <property type="entry name" value="NAD(P)H-DEPENDENT FMN REDUCTASE LOT6"/>
    <property type="match status" value="1"/>
</dbReference>
<dbReference type="EMBL" id="QDDR01000001">
    <property type="protein sequence ID" value="PVE49140.1"/>
    <property type="molecule type" value="Genomic_DNA"/>
</dbReference>
<dbReference type="PANTHER" id="PTHR30543">
    <property type="entry name" value="CHROMATE REDUCTASE"/>
    <property type="match status" value="1"/>
</dbReference>
<dbReference type="InterPro" id="IPR029039">
    <property type="entry name" value="Flavoprotein-like_sf"/>
</dbReference>
<dbReference type="Gene3D" id="3.40.50.360">
    <property type="match status" value="1"/>
</dbReference>